<evidence type="ECO:0000256" key="1">
    <source>
        <dbReference type="SAM" id="MobiDB-lite"/>
    </source>
</evidence>
<sequence length="43" mass="4806">MIRISGRYDCPVSVRALKRSKEAVSRRRQRGQPARPAGGEIPV</sequence>
<feature type="compositionally biased region" description="Low complexity" evidence="1">
    <location>
        <begin position="31"/>
        <end position="43"/>
    </location>
</feature>
<name>A0A8S5MTT7_9CAUD</name>
<accession>A0A8S5MTT7</accession>
<proteinExistence type="predicted"/>
<reference evidence="2" key="1">
    <citation type="journal article" date="2021" name="Proc. Natl. Acad. Sci. U.S.A.">
        <title>A Catalog of Tens of Thousands of Viruses from Human Metagenomes Reveals Hidden Associations with Chronic Diseases.</title>
        <authorList>
            <person name="Tisza M.J."/>
            <person name="Buck C.B."/>
        </authorList>
    </citation>
    <scope>NUCLEOTIDE SEQUENCE</scope>
    <source>
        <strain evidence="2">Ctb1k4</strain>
    </source>
</reference>
<protein>
    <submittedName>
        <fullName evidence="2">Uncharacterized protein</fullName>
    </submittedName>
</protein>
<organism evidence="2">
    <name type="scientific">Siphoviridae sp. ctb1k4</name>
    <dbReference type="NCBI Taxonomy" id="2826391"/>
    <lineage>
        <taxon>Viruses</taxon>
        <taxon>Duplodnaviria</taxon>
        <taxon>Heunggongvirae</taxon>
        <taxon>Uroviricota</taxon>
        <taxon>Caudoviricetes</taxon>
    </lineage>
</organism>
<dbReference type="EMBL" id="BK014987">
    <property type="protein sequence ID" value="DAD85765.1"/>
    <property type="molecule type" value="Genomic_DNA"/>
</dbReference>
<feature type="region of interest" description="Disordered" evidence="1">
    <location>
        <begin position="20"/>
        <end position="43"/>
    </location>
</feature>
<evidence type="ECO:0000313" key="2">
    <source>
        <dbReference type="EMBL" id="DAD85765.1"/>
    </source>
</evidence>